<dbReference type="EC" id="4.1.99.17" evidence="10"/>
<dbReference type="NCBIfam" id="NF009895">
    <property type="entry name" value="PRK13352.1"/>
    <property type="match status" value="1"/>
</dbReference>
<accession>A0A2T0RGJ4</accession>
<evidence type="ECO:0000256" key="8">
    <source>
        <dbReference type="ARBA" id="ARBA00023014"/>
    </source>
</evidence>
<evidence type="ECO:0000256" key="10">
    <source>
        <dbReference type="HAMAP-Rule" id="MF_00089"/>
    </source>
</evidence>
<keyword evidence="14" id="KW-1185">Reference proteome</keyword>
<comment type="caution">
    <text evidence="13">The sequence shown here is derived from an EMBL/GenBank/DDBJ whole genome shotgun (WGS) entry which is preliminary data.</text>
</comment>
<dbReference type="PANTHER" id="PTHR30557:SF1">
    <property type="entry name" value="PHOSPHOMETHYLPYRIMIDINE SYNTHASE, CHLOROPLASTIC"/>
    <property type="match status" value="1"/>
</dbReference>
<evidence type="ECO:0000256" key="2">
    <source>
        <dbReference type="ARBA" id="ARBA00022485"/>
    </source>
</evidence>
<evidence type="ECO:0000256" key="9">
    <source>
        <dbReference type="ARBA" id="ARBA00023239"/>
    </source>
</evidence>
<feature type="binding site" evidence="10">
    <location>
        <position position="546"/>
    </location>
    <ligand>
        <name>[4Fe-4S] cluster</name>
        <dbReference type="ChEBI" id="CHEBI:49883"/>
        <note>4Fe-4S-S-AdoMet</note>
    </ligand>
</feature>
<feature type="binding site" evidence="10">
    <location>
        <position position="417"/>
    </location>
    <ligand>
        <name>substrate</name>
    </ligand>
</feature>
<feature type="compositionally biased region" description="Gly residues" evidence="11">
    <location>
        <begin position="93"/>
        <end position="120"/>
    </location>
</feature>
<feature type="binding site" evidence="10">
    <location>
        <begin position="351"/>
        <end position="354"/>
    </location>
    <ligand>
        <name>substrate</name>
    </ligand>
</feature>
<comment type="function">
    <text evidence="1 10">Catalyzes the synthesis of the hydroxymethylpyrimidine phosphate (HMP-P) moiety of thiamine from aminoimidazole ribotide (AIR) in a radical S-adenosyl-L-methionine (SAM)-dependent reaction.</text>
</comment>
<dbReference type="UniPathway" id="UPA00060"/>
<dbReference type="GO" id="GO:0051539">
    <property type="term" value="F:4 iron, 4 sulfur cluster binding"/>
    <property type="evidence" value="ECO:0007669"/>
    <property type="project" value="UniProtKB-KW"/>
</dbReference>
<feature type="region of interest" description="Disordered" evidence="11">
    <location>
        <begin position="610"/>
        <end position="631"/>
    </location>
</feature>
<feature type="binding site" evidence="10">
    <location>
        <position position="541"/>
    </location>
    <ligand>
        <name>[4Fe-4S] cluster</name>
        <dbReference type="ChEBI" id="CHEBI:49883"/>
        <note>4Fe-4S-S-AdoMet</note>
    </ligand>
</feature>
<evidence type="ECO:0000313" key="13">
    <source>
        <dbReference type="EMBL" id="PRY20326.1"/>
    </source>
</evidence>
<organism evidence="13 14">
    <name type="scientific">Pseudosporangium ferrugineum</name>
    <dbReference type="NCBI Taxonomy" id="439699"/>
    <lineage>
        <taxon>Bacteria</taxon>
        <taxon>Bacillati</taxon>
        <taxon>Actinomycetota</taxon>
        <taxon>Actinomycetes</taxon>
        <taxon>Micromonosporales</taxon>
        <taxon>Micromonosporaceae</taxon>
        <taxon>Pseudosporangium</taxon>
    </lineage>
</organism>
<keyword evidence="4 10" id="KW-0479">Metal-binding</keyword>
<dbReference type="AlphaFoldDB" id="A0A2T0RGJ4"/>
<feature type="binding site" evidence="10">
    <location>
        <position position="390"/>
    </location>
    <ligand>
        <name>substrate</name>
    </ligand>
</feature>
<feature type="binding site" evidence="10">
    <location>
        <position position="538"/>
    </location>
    <ligand>
        <name>[4Fe-4S] cluster</name>
        <dbReference type="ChEBI" id="CHEBI:49883"/>
        <note>4Fe-4S-S-AdoMet</note>
    </ligand>
</feature>
<reference evidence="13 14" key="1">
    <citation type="submission" date="2018-03" db="EMBL/GenBank/DDBJ databases">
        <title>Genomic Encyclopedia of Archaeal and Bacterial Type Strains, Phase II (KMG-II): from individual species to whole genera.</title>
        <authorList>
            <person name="Goeker M."/>
        </authorList>
    </citation>
    <scope>NUCLEOTIDE SEQUENCE [LARGE SCALE GENOMIC DNA]</scope>
    <source>
        <strain evidence="13 14">DSM 45348</strain>
    </source>
</reference>
<feature type="binding site" evidence="10">
    <location>
        <begin position="310"/>
        <end position="312"/>
    </location>
    <ligand>
        <name>substrate</name>
    </ligand>
</feature>
<evidence type="ECO:0000259" key="12">
    <source>
        <dbReference type="Pfam" id="PF13667"/>
    </source>
</evidence>
<evidence type="ECO:0000256" key="1">
    <source>
        <dbReference type="ARBA" id="ARBA00003175"/>
    </source>
</evidence>
<comment type="cofactor">
    <cofactor evidence="10">
        <name>[4Fe-4S] cluster</name>
        <dbReference type="ChEBI" id="CHEBI:49883"/>
    </cofactor>
    <text evidence="10">Binds 1 [4Fe-4S] cluster per subunit. The cluster is coordinated with 3 cysteines and an exchangeable S-adenosyl-L-methionine.</text>
</comment>
<dbReference type="FunFam" id="3.20.20.540:FF:000001">
    <property type="entry name" value="Phosphomethylpyrimidine synthase"/>
    <property type="match status" value="1"/>
</dbReference>
<dbReference type="Pfam" id="PF01964">
    <property type="entry name" value="ThiC_Rad_SAM"/>
    <property type="match status" value="1"/>
</dbReference>
<dbReference type="SFLD" id="SFLDF00407">
    <property type="entry name" value="phosphomethylpyrimidine_syntha"/>
    <property type="match status" value="1"/>
</dbReference>
<evidence type="ECO:0000256" key="3">
    <source>
        <dbReference type="ARBA" id="ARBA00022691"/>
    </source>
</evidence>
<gene>
    <name evidence="10" type="primary">thiC</name>
    <name evidence="13" type="ORF">CLV70_12438</name>
</gene>
<evidence type="ECO:0000256" key="7">
    <source>
        <dbReference type="ARBA" id="ARBA00023004"/>
    </source>
</evidence>
<name>A0A2T0RGJ4_9ACTN</name>
<feature type="domain" description="ThiC-associated" evidence="12">
    <location>
        <begin position="3"/>
        <end position="60"/>
    </location>
</feature>
<dbReference type="NCBIfam" id="TIGR00190">
    <property type="entry name" value="thiC"/>
    <property type="match status" value="1"/>
</dbReference>
<sequence>MRRKVYVEGSRPDLRVPFAEIELSGDNPPVRLYDTSGPGSDPEVGLPPLRGPWIAARGDVAPVAGAGTPLAFSGGPASAGGDPASAGGDPASAGGGPASAGGGPASAGGGPVAAGGGPAVSGGTAPVAARPTQLAYARAGIVTDEMEFVAIREGVEPSVVREEIAAGRAVLPANINHPESEPMIIGARFLVKVNANIGTSAVTSSIAEEVDKLTWATRWGADTVMDLSTGKRIHETREAIIRNSAVPIGTVPIYQALEKVDGDPVKLSWEVFRETVIEQAEQGVDYMTVHAGVLLPYVPLAVNRVTGIVSRGGSIMAAWCLAHHRENFLYENFAELCEILSRYDVTFSLGDGLRPGSIADANDEAQFAELRTLGELTHVAWEHGVQVMIEGPGHVPMHKIKENVDLQQELCAGAPFYTLGPLTTDIAPAYDHITSAIGAAMIGMFGTAMLCYVTPKEHLGLPDRDDVKAGVIAYKIAAHAADLAKGHPGAQAWDDALSKARFEFRWEDQFNLALDPDTARAYHDATLPAAPAKTAHFCSMCGPKFCSMKITQELKEYAAKGMQDKSEEFVNAGGRVYLPVTSSDASVVPSAVPPVVPAAVSPGVSPGVPAAVSSAVEPTGPSAAPPAVPSV</sequence>
<dbReference type="InterPro" id="IPR038521">
    <property type="entry name" value="ThiC/Bza_core_dom"/>
</dbReference>
<feature type="binding site" evidence="10">
    <location>
        <position position="394"/>
    </location>
    <ligand>
        <name>Zn(2+)</name>
        <dbReference type="ChEBI" id="CHEBI:29105"/>
    </ligand>
</feature>
<keyword evidence="7 10" id="KW-0408">Iron</keyword>
<proteinExistence type="inferred from homology"/>
<dbReference type="SFLD" id="SFLDG01114">
    <property type="entry name" value="phosphomethylpyrimidine_syntha"/>
    <property type="match status" value="1"/>
</dbReference>
<feature type="compositionally biased region" description="Low complexity" evidence="11">
    <location>
        <begin position="74"/>
        <end position="92"/>
    </location>
</feature>
<feature type="binding site" evidence="10">
    <location>
        <position position="196"/>
    </location>
    <ligand>
        <name>substrate</name>
    </ligand>
</feature>
<evidence type="ECO:0000313" key="14">
    <source>
        <dbReference type="Proteomes" id="UP000239209"/>
    </source>
</evidence>
<dbReference type="Gene3D" id="3.20.20.540">
    <property type="entry name" value="Radical SAM ThiC family, central domain"/>
    <property type="match status" value="1"/>
</dbReference>
<feature type="region of interest" description="Disordered" evidence="11">
    <location>
        <begin position="74"/>
        <end position="126"/>
    </location>
</feature>
<keyword evidence="8 10" id="KW-0411">Iron-sulfur</keyword>
<dbReference type="GO" id="GO:0009229">
    <property type="term" value="P:thiamine diphosphate biosynthetic process"/>
    <property type="evidence" value="ECO:0007669"/>
    <property type="project" value="UniProtKB-UniRule"/>
</dbReference>
<dbReference type="EMBL" id="PVZG01000024">
    <property type="protein sequence ID" value="PRY20326.1"/>
    <property type="molecule type" value="Genomic_DNA"/>
</dbReference>
<keyword evidence="2 10" id="KW-0004">4Fe-4S</keyword>
<dbReference type="HAMAP" id="MF_00089">
    <property type="entry name" value="ThiC"/>
    <property type="match status" value="1"/>
</dbReference>
<dbReference type="InterPro" id="IPR025747">
    <property type="entry name" value="ThiC-associated_dom"/>
</dbReference>
<dbReference type="GO" id="GO:0005829">
    <property type="term" value="C:cytosol"/>
    <property type="evidence" value="ECO:0007669"/>
    <property type="project" value="TreeGrafter"/>
</dbReference>
<evidence type="ECO:0000256" key="4">
    <source>
        <dbReference type="ARBA" id="ARBA00022723"/>
    </source>
</evidence>
<feature type="binding site" evidence="10">
    <location>
        <position position="254"/>
    </location>
    <ligand>
        <name>substrate</name>
    </ligand>
</feature>
<dbReference type="GO" id="GO:0070284">
    <property type="term" value="F:phosphomethylpyrimidine synthase activity"/>
    <property type="evidence" value="ECO:0007669"/>
    <property type="project" value="UniProtKB-EC"/>
</dbReference>
<feature type="binding site" evidence="10">
    <location>
        <position position="458"/>
    </location>
    <ligand>
        <name>Zn(2+)</name>
        <dbReference type="ChEBI" id="CHEBI:29105"/>
    </ligand>
</feature>
<feature type="binding site" evidence="10">
    <location>
        <position position="290"/>
    </location>
    <ligand>
        <name>substrate</name>
    </ligand>
</feature>
<keyword evidence="9 10" id="KW-0456">Lyase</keyword>
<dbReference type="InterPro" id="IPR002817">
    <property type="entry name" value="ThiC/BzaA/B"/>
</dbReference>
<dbReference type="PANTHER" id="PTHR30557">
    <property type="entry name" value="THIAMINE BIOSYNTHESIS PROTEIN THIC"/>
    <property type="match status" value="1"/>
</dbReference>
<protein>
    <recommendedName>
        <fullName evidence="10">Phosphomethylpyrimidine synthase</fullName>
        <ecNumber evidence="10">4.1.99.17</ecNumber>
    </recommendedName>
    <alternativeName>
        <fullName evidence="10">Hydroxymethylpyrimidine phosphate synthase</fullName>
        <shortName evidence="10">HMP-P synthase</shortName>
        <shortName evidence="10">HMP-phosphate synthase</shortName>
        <shortName evidence="10">HMPP synthase</shortName>
    </alternativeName>
    <alternativeName>
        <fullName evidence="10">Thiamine biosynthesis protein ThiC</fullName>
    </alternativeName>
</protein>
<comment type="similarity">
    <text evidence="10">Belongs to the ThiC family.</text>
</comment>
<keyword evidence="3 10" id="KW-0949">S-adenosyl-L-methionine</keyword>
<dbReference type="GO" id="GO:0008270">
    <property type="term" value="F:zinc ion binding"/>
    <property type="evidence" value="ECO:0007669"/>
    <property type="project" value="UniProtKB-UniRule"/>
</dbReference>
<dbReference type="Gene3D" id="6.10.250.620">
    <property type="match status" value="1"/>
</dbReference>
<evidence type="ECO:0000256" key="5">
    <source>
        <dbReference type="ARBA" id="ARBA00022833"/>
    </source>
</evidence>
<dbReference type="SFLD" id="SFLDS00113">
    <property type="entry name" value="Radical_SAM_Phosphomethylpyrim"/>
    <property type="match status" value="1"/>
</dbReference>
<feature type="region of interest" description="Disordered" evidence="11">
    <location>
        <begin position="24"/>
        <end position="48"/>
    </location>
</feature>
<comment type="catalytic activity">
    <reaction evidence="10">
        <text>5-amino-1-(5-phospho-beta-D-ribosyl)imidazole + S-adenosyl-L-methionine = 4-amino-2-methyl-5-(phosphooxymethyl)pyrimidine + CO + 5'-deoxyadenosine + formate + L-methionine + 3 H(+)</text>
        <dbReference type="Rhea" id="RHEA:24840"/>
        <dbReference type="ChEBI" id="CHEBI:15378"/>
        <dbReference type="ChEBI" id="CHEBI:15740"/>
        <dbReference type="ChEBI" id="CHEBI:17245"/>
        <dbReference type="ChEBI" id="CHEBI:17319"/>
        <dbReference type="ChEBI" id="CHEBI:57844"/>
        <dbReference type="ChEBI" id="CHEBI:58354"/>
        <dbReference type="ChEBI" id="CHEBI:59789"/>
        <dbReference type="ChEBI" id="CHEBI:137981"/>
        <dbReference type="EC" id="4.1.99.17"/>
    </reaction>
</comment>
<dbReference type="GO" id="GO:0009228">
    <property type="term" value="P:thiamine biosynthetic process"/>
    <property type="evidence" value="ECO:0007669"/>
    <property type="project" value="UniProtKB-UniRule"/>
</dbReference>
<evidence type="ECO:0000256" key="6">
    <source>
        <dbReference type="ARBA" id="ARBA00022977"/>
    </source>
</evidence>
<dbReference type="Pfam" id="PF13667">
    <property type="entry name" value="ThiC-associated"/>
    <property type="match status" value="1"/>
</dbReference>
<dbReference type="NCBIfam" id="NF006763">
    <property type="entry name" value="PRK09284.1"/>
    <property type="match status" value="1"/>
</dbReference>
<feature type="binding site" evidence="10">
    <location>
        <position position="225"/>
    </location>
    <ligand>
        <name>substrate</name>
    </ligand>
</feature>
<evidence type="ECO:0000256" key="11">
    <source>
        <dbReference type="SAM" id="MobiDB-lite"/>
    </source>
</evidence>
<dbReference type="Proteomes" id="UP000239209">
    <property type="component" value="Unassembled WGS sequence"/>
</dbReference>
<dbReference type="InterPro" id="IPR037509">
    <property type="entry name" value="ThiC"/>
</dbReference>
<keyword evidence="5 10" id="KW-0862">Zinc</keyword>
<comment type="pathway">
    <text evidence="10">Cofactor biosynthesis; thiamine diphosphate biosynthesis.</text>
</comment>
<keyword evidence="6 10" id="KW-0784">Thiamine biosynthesis</keyword>